<dbReference type="GO" id="GO:0006285">
    <property type="term" value="P:base-excision repair, AP site formation"/>
    <property type="evidence" value="ECO:0007669"/>
    <property type="project" value="TreeGrafter"/>
</dbReference>
<evidence type="ECO:0000313" key="4">
    <source>
        <dbReference type="EMBL" id="MBB2902194.1"/>
    </source>
</evidence>
<sequence>MTAGVTADAAGAAPAAPTSGPDGELRWRPGRPVPVATTLTALRRGSGDPTFRRDPDGTVWRATRTPHGPVLLRVRARPADGEVEAQAWGPGSDWALDGVPDLLGAADDTHADFVPRPEHTALVQAWRAHRHWRVIRTRAVFEALSASALEQVVTTVEAFAGWRRLVQRFGEPAPGPAGLTLSPTPQQWLRIPSWEWLQAGVELRRRKVTILAAPRAGGLERTLAMAPEAADAALRSLPGIGVWTSAEVRQRAHGHADAFSFGDLHVPGNVSWALTGEVLDDAGCAELIECYRGHRFRVQKLLQLAGHQRPRRGPRATLPTHTPNRALGSARRPGHRAHG</sequence>
<dbReference type="EMBL" id="JACHVY010000003">
    <property type="protein sequence ID" value="MBB2902194.1"/>
    <property type="molecule type" value="Genomic_DNA"/>
</dbReference>
<dbReference type="PANTHER" id="PTHR43003">
    <property type="entry name" value="DNA-3-METHYLADENINE GLYCOSYLASE"/>
    <property type="match status" value="1"/>
</dbReference>
<dbReference type="GO" id="GO:0032993">
    <property type="term" value="C:protein-DNA complex"/>
    <property type="evidence" value="ECO:0007669"/>
    <property type="project" value="TreeGrafter"/>
</dbReference>
<dbReference type="GO" id="GO:0043916">
    <property type="term" value="F:DNA-7-methylguanine glycosylase activity"/>
    <property type="evidence" value="ECO:0007669"/>
    <property type="project" value="TreeGrafter"/>
</dbReference>
<evidence type="ECO:0000256" key="2">
    <source>
        <dbReference type="ARBA" id="ARBA00023204"/>
    </source>
</evidence>
<dbReference type="RefSeq" id="WP_311736636.1">
    <property type="nucleotide sequence ID" value="NZ_JACHVY010000003.1"/>
</dbReference>
<organism evidence="4 5">
    <name type="scientific">Kineococcus radiotolerans</name>
    <dbReference type="NCBI Taxonomy" id="131568"/>
    <lineage>
        <taxon>Bacteria</taxon>
        <taxon>Bacillati</taxon>
        <taxon>Actinomycetota</taxon>
        <taxon>Actinomycetes</taxon>
        <taxon>Kineosporiales</taxon>
        <taxon>Kineosporiaceae</taxon>
        <taxon>Kineococcus</taxon>
    </lineage>
</organism>
<dbReference type="GO" id="GO:0008725">
    <property type="term" value="F:DNA-3-methyladenine glycosylase activity"/>
    <property type="evidence" value="ECO:0007669"/>
    <property type="project" value="TreeGrafter"/>
</dbReference>
<feature type="compositionally biased region" description="Low complexity" evidence="3">
    <location>
        <begin position="1"/>
        <end position="21"/>
    </location>
</feature>
<name>A0A7W4XYE4_KINRA</name>
<dbReference type="PANTHER" id="PTHR43003:SF6">
    <property type="entry name" value="DNA GLYCOSYLASE"/>
    <property type="match status" value="1"/>
</dbReference>
<accession>A0A7W4XYE4</accession>
<evidence type="ECO:0000313" key="5">
    <source>
        <dbReference type="Proteomes" id="UP000533269"/>
    </source>
</evidence>
<evidence type="ECO:0000256" key="3">
    <source>
        <dbReference type="SAM" id="MobiDB-lite"/>
    </source>
</evidence>
<dbReference type="InterPro" id="IPR011257">
    <property type="entry name" value="DNA_glycosylase"/>
</dbReference>
<evidence type="ECO:0000256" key="1">
    <source>
        <dbReference type="ARBA" id="ARBA00022763"/>
    </source>
</evidence>
<feature type="region of interest" description="Disordered" evidence="3">
    <location>
        <begin position="306"/>
        <end position="339"/>
    </location>
</feature>
<dbReference type="GO" id="GO:0032131">
    <property type="term" value="F:alkylated DNA binding"/>
    <property type="evidence" value="ECO:0007669"/>
    <property type="project" value="TreeGrafter"/>
</dbReference>
<protein>
    <submittedName>
        <fullName evidence="4">3-methyladenine DNA glycosylase/8-oxoguanine DNA glycosylase</fullName>
    </submittedName>
</protein>
<feature type="region of interest" description="Disordered" evidence="3">
    <location>
        <begin position="1"/>
        <end position="32"/>
    </location>
</feature>
<dbReference type="SUPFAM" id="SSF48150">
    <property type="entry name" value="DNA-glycosylase"/>
    <property type="match status" value="1"/>
</dbReference>
<comment type="caution">
    <text evidence="4">The sequence shown here is derived from an EMBL/GenBank/DDBJ whole genome shotgun (WGS) entry which is preliminary data.</text>
</comment>
<dbReference type="GO" id="GO:0005737">
    <property type="term" value="C:cytoplasm"/>
    <property type="evidence" value="ECO:0007669"/>
    <property type="project" value="TreeGrafter"/>
</dbReference>
<dbReference type="InterPro" id="IPR051912">
    <property type="entry name" value="Alkylbase_DNA_Glycosylase/TA"/>
</dbReference>
<reference evidence="4 5" key="2">
    <citation type="submission" date="2020-08" db="EMBL/GenBank/DDBJ databases">
        <authorList>
            <person name="Partida-Martinez L."/>
            <person name="Huntemann M."/>
            <person name="Clum A."/>
            <person name="Wang J."/>
            <person name="Palaniappan K."/>
            <person name="Ritter S."/>
            <person name="Chen I.-M."/>
            <person name="Stamatis D."/>
            <person name="Reddy T."/>
            <person name="O'Malley R."/>
            <person name="Daum C."/>
            <person name="Shapiro N."/>
            <person name="Ivanova N."/>
            <person name="Kyrpides N."/>
            <person name="Woyke T."/>
        </authorList>
    </citation>
    <scope>NUCLEOTIDE SEQUENCE [LARGE SCALE GENOMIC DNA]</scope>
    <source>
        <strain evidence="4 5">AS2.23</strain>
    </source>
</reference>
<dbReference type="Proteomes" id="UP000533269">
    <property type="component" value="Unassembled WGS sequence"/>
</dbReference>
<gene>
    <name evidence="4" type="ORF">FHR75_003025</name>
</gene>
<dbReference type="Gene3D" id="1.10.340.30">
    <property type="entry name" value="Hypothetical protein, domain 2"/>
    <property type="match status" value="1"/>
</dbReference>
<reference evidence="4 5" key="1">
    <citation type="submission" date="2020-08" db="EMBL/GenBank/DDBJ databases">
        <title>The Agave Microbiome: Exploring the role of microbial communities in plant adaptations to desert environments.</title>
        <authorList>
            <person name="Partida-Martinez L.P."/>
        </authorList>
    </citation>
    <scope>NUCLEOTIDE SEQUENCE [LARGE SCALE GENOMIC DNA]</scope>
    <source>
        <strain evidence="4 5">AS2.23</strain>
    </source>
</reference>
<dbReference type="AlphaFoldDB" id="A0A7W4XYE4"/>
<dbReference type="GO" id="GO:0006307">
    <property type="term" value="P:DNA alkylation repair"/>
    <property type="evidence" value="ECO:0007669"/>
    <property type="project" value="TreeGrafter"/>
</dbReference>
<proteinExistence type="predicted"/>
<keyword evidence="2" id="KW-0234">DNA repair</keyword>
<keyword evidence="1" id="KW-0227">DNA damage</keyword>